<keyword evidence="2" id="KW-1185">Reference proteome</keyword>
<dbReference type="RefSeq" id="WP_203302886.1">
    <property type="nucleotide sequence ID" value="NZ_JAAEBW010000005.1"/>
</dbReference>
<dbReference type="Proteomes" id="UP000809529">
    <property type="component" value="Unassembled WGS sequence"/>
</dbReference>
<dbReference type="InterPro" id="IPR025332">
    <property type="entry name" value="DUF4238"/>
</dbReference>
<dbReference type="Pfam" id="PF14022">
    <property type="entry name" value="DUF4238"/>
    <property type="match status" value="1"/>
</dbReference>
<gene>
    <name evidence="1" type="ORF">GYN02_10925</name>
</gene>
<accession>A0ABS1ZGV1</accession>
<organism evidence="1 2">
    <name type="scientific">Pseudomonas weihenstephanensis</name>
    <dbReference type="NCBI Taxonomy" id="1608994"/>
    <lineage>
        <taxon>Bacteria</taxon>
        <taxon>Pseudomonadati</taxon>
        <taxon>Pseudomonadota</taxon>
        <taxon>Gammaproteobacteria</taxon>
        <taxon>Pseudomonadales</taxon>
        <taxon>Pseudomonadaceae</taxon>
        <taxon>Pseudomonas</taxon>
    </lineage>
</organism>
<comment type="caution">
    <text evidence="1">The sequence shown here is derived from an EMBL/GenBank/DDBJ whole genome shotgun (WGS) entry which is preliminary data.</text>
</comment>
<evidence type="ECO:0000313" key="2">
    <source>
        <dbReference type="Proteomes" id="UP000809529"/>
    </source>
</evidence>
<evidence type="ECO:0000313" key="1">
    <source>
        <dbReference type="EMBL" id="MBM1195684.1"/>
    </source>
</evidence>
<name>A0ABS1ZGV1_9PSED</name>
<sequence length="348" mass="39292">MAGVYQHFIPRFLQKGFRIPSNAKDVRSWMYDRRREARPTNLKAIGMEGHFYAVETEPDLDDKITIAEEKVYAPLIDRLRRRQLDEQDISGIPDLLAHFEIRSRHVRKNIESAGDACIGYILQRMADPKALSQLLMPHLNLESPAFVQAIGEVANADQVKQLLAQRGDLLTGEFFEPFIQMAAAQIAALGPSNKDVIARAVKQSHIRVMSESVSPEKRADRFRALSYSVETYTPGDLPLGDSIVLFHVKGKRAFSPFLDKEDELVHVVLPLTPSLFLMGTTGTYQGPPTYDMPREIARCSMDYFIASEAKPRLADLRYEIGSNAQWVSEAEVDGIMEEVIQKLMQGER</sequence>
<protein>
    <submittedName>
        <fullName evidence="1">DUF4238 domain-containing protein</fullName>
    </submittedName>
</protein>
<reference evidence="1 2" key="1">
    <citation type="submission" date="2020-01" db="EMBL/GenBank/DDBJ databases">
        <title>Comparative genomics of meat spoilage bacteria.</title>
        <authorList>
            <person name="Hilgarth M."/>
            <person name="Vogel R.F."/>
        </authorList>
    </citation>
    <scope>NUCLEOTIDE SEQUENCE [LARGE SCALE GENOMIC DNA]</scope>
    <source>
        <strain evidence="1 2">TMW2.2077</strain>
    </source>
</reference>
<proteinExistence type="predicted"/>
<dbReference type="EMBL" id="JAAEBW010000005">
    <property type="protein sequence ID" value="MBM1195684.1"/>
    <property type="molecule type" value="Genomic_DNA"/>
</dbReference>